<dbReference type="PANTHER" id="PTHR34289">
    <property type="entry name" value="PROTEIN, PUTATIVE (DUF819)-RELATED"/>
    <property type="match status" value="1"/>
</dbReference>
<protein>
    <recommendedName>
        <fullName evidence="4">DUF819 family protein</fullName>
    </recommendedName>
</protein>
<dbReference type="PANTHER" id="PTHR34289:SF8">
    <property type="entry name" value="DUF819 DOMAIN-CONTAINING PROTEIN"/>
    <property type="match status" value="1"/>
</dbReference>
<proteinExistence type="predicted"/>
<evidence type="ECO:0000313" key="2">
    <source>
        <dbReference type="EMBL" id="EDP15290.1"/>
    </source>
</evidence>
<keyword evidence="1" id="KW-0812">Transmembrane</keyword>
<reference evidence="2 3" key="2">
    <citation type="submission" date="2007-09" db="EMBL/GenBank/DDBJ databases">
        <title>Draft genome sequence of Clostridium bolteae (ATCC BAA-613).</title>
        <authorList>
            <person name="Sudarsanam P."/>
            <person name="Ley R."/>
            <person name="Guruge J."/>
            <person name="Turnbaugh P.J."/>
            <person name="Mahowald M."/>
            <person name="Liep D."/>
            <person name="Gordon J."/>
        </authorList>
    </citation>
    <scope>NUCLEOTIDE SEQUENCE [LARGE SCALE GENOMIC DNA]</scope>
    <source>
        <strain evidence="3">ATCC BAA-613 / DSM 15670 / CCUG 46953 / JCM 12243 / WAL 16351</strain>
    </source>
</reference>
<feature type="transmembrane region" description="Helical" evidence="1">
    <location>
        <begin position="337"/>
        <end position="358"/>
    </location>
</feature>
<keyword evidence="1" id="KW-1133">Transmembrane helix</keyword>
<evidence type="ECO:0000256" key="1">
    <source>
        <dbReference type="SAM" id="Phobius"/>
    </source>
</evidence>
<feature type="transmembrane region" description="Helical" evidence="1">
    <location>
        <begin position="45"/>
        <end position="61"/>
    </location>
</feature>
<keyword evidence="1" id="KW-0472">Membrane</keyword>
<feature type="transmembrane region" description="Helical" evidence="1">
    <location>
        <begin position="280"/>
        <end position="302"/>
    </location>
</feature>
<feature type="transmembrane region" description="Helical" evidence="1">
    <location>
        <begin position="223"/>
        <end position="245"/>
    </location>
</feature>
<feature type="transmembrane region" description="Helical" evidence="1">
    <location>
        <begin position="100"/>
        <end position="122"/>
    </location>
</feature>
<dbReference type="Pfam" id="PF05684">
    <property type="entry name" value="DUF819"/>
    <property type="match status" value="1"/>
</dbReference>
<dbReference type="AlphaFoldDB" id="A8RV82"/>
<feature type="transmembrane region" description="Helical" evidence="1">
    <location>
        <begin position="308"/>
        <end position="330"/>
    </location>
</feature>
<feature type="transmembrane region" description="Helical" evidence="1">
    <location>
        <begin position="12"/>
        <end position="33"/>
    </location>
</feature>
<organism evidence="2 3">
    <name type="scientific">Enterocloster bolteae (strain ATCC BAA-613 / DSM 15670 / CCUG 46953 / JCM 12243 / WAL 16351)</name>
    <name type="common">Clostridium bolteae</name>
    <dbReference type="NCBI Taxonomy" id="411902"/>
    <lineage>
        <taxon>Bacteria</taxon>
        <taxon>Bacillati</taxon>
        <taxon>Bacillota</taxon>
        <taxon>Clostridia</taxon>
        <taxon>Lachnospirales</taxon>
        <taxon>Lachnospiraceae</taxon>
        <taxon>Enterocloster</taxon>
    </lineage>
</organism>
<dbReference type="HOGENOM" id="CLU_034724_2_0_9"/>
<dbReference type="eggNOG" id="COG5505">
    <property type="taxonomic scope" value="Bacteria"/>
</dbReference>
<accession>A8RV82</accession>
<feature type="transmembrane region" description="Helical" evidence="1">
    <location>
        <begin position="67"/>
        <end position="88"/>
    </location>
</feature>
<dbReference type="Proteomes" id="UP000005396">
    <property type="component" value="Unassembled WGS sequence"/>
</dbReference>
<dbReference type="EMBL" id="ABCC02000034">
    <property type="protein sequence ID" value="EDP15290.1"/>
    <property type="molecule type" value="Genomic_DNA"/>
</dbReference>
<evidence type="ECO:0000313" key="3">
    <source>
        <dbReference type="Proteomes" id="UP000005396"/>
    </source>
</evidence>
<comment type="caution">
    <text evidence="2">The sequence shown here is derived from an EMBL/GenBank/DDBJ whole genome shotgun (WGS) entry which is preliminary data.</text>
</comment>
<feature type="transmembrane region" description="Helical" evidence="1">
    <location>
        <begin position="364"/>
        <end position="389"/>
    </location>
</feature>
<dbReference type="PaxDb" id="411902-CLOBOL_04211"/>
<sequence length="395" mass="43251">MKGEEEKKMEALITRTEGLIFVILIMVAFALWLQRFKAFKSLGPVLTVVVLGIILSNTHVVPISHDFYSALSTYCVTPAISICLLSMNMRELKKLNREPIIALVSAIFSVCFIAIILGLFFAPRITEGWKCAGMFVGTYTGGTPNLTAIATGLDCSRETLAAANAADYVVSTPLMVFLFAAPAILKASKRWNKLWPYQFTKEELDDGEDEPLMSDKRWSIRDIAWLLTIGFGVSFVCTVIAQSIFPDTFWKAGRLLILTTVSIGLAQLKPVQKLRGNLDLGLFISLTFLATIGFAVDLQQFIGSALMMTLYVLFMLIGCIVLHLIICRIFKIKYEYVILSMVGCIVDGPTSSLTAAGADWKSLINVGLIMGVIAGACGNYVGIFVSYVIKGICGL</sequence>
<feature type="transmembrane region" description="Helical" evidence="1">
    <location>
        <begin position="251"/>
        <end position="268"/>
    </location>
</feature>
<feature type="transmembrane region" description="Helical" evidence="1">
    <location>
        <begin position="168"/>
        <end position="185"/>
    </location>
</feature>
<reference evidence="2 3" key="1">
    <citation type="submission" date="2007-08" db="EMBL/GenBank/DDBJ databases">
        <authorList>
            <person name="Fulton L."/>
            <person name="Clifton S."/>
            <person name="Fulton B."/>
            <person name="Xu J."/>
            <person name="Minx P."/>
            <person name="Pepin K.H."/>
            <person name="Johnson M."/>
            <person name="Thiruvilangam P."/>
            <person name="Bhonagiri V."/>
            <person name="Nash W.E."/>
            <person name="Mardis E.R."/>
            <person name="Wilson R.K."/>
        </authorList>
    </citation>
    <scope>NUCLEOTIDE SEQUENCE [LARGE SCALE GENOMIC DNA]</scope>
    <source>
        <strain evidence="3">ATCC BAA-613 / DSM 15670 / CCUG 46953 / JCM 12243 / WAL 16351</strain>
    </source>
</reference>
<name>A8RV82_ENTBW</name>
<dbReference type="InterPro" id="IPR008537">
    <property type="entry name" value="DUF819"/>
</dbReference>
<evidence type="ECO:0008006" key="4">
    <source>
        <dbReference type="Google" id="ProtNLM"/>
    </source>
</evidence>
<gene>
    <name evidence="2" type="ORF">CLOBOL_04211</name>
</gene>